<evidence type="ECO:0000256" key="1">
    <source>
        <dbReference type="SAM" id="MobiDB-lite"/>
    </source>
</evidence>
<accession>K0S604</accession>
<evidence type="ECO:0000313" key="3">
    <source>
        <dbReference type="Proteomes" id="UP000266841"/>
    </source>
</evidence>
<name>K0S604_THAOC</name>
<keyword evidence="3" id="KW-1185">Reference proteome</keyword>
<gene>
    <name evidence="2" type="ORF">THAOC_19341</name>
</gene>
<organism evidence="2 3">
    <name type="scientific">Thalassiosira oceanica</name>
    <name type="common">Marine diatom</name>
    <dbReference type="NCBI Taxonomy" id="159749"/>
    <lineage>
        <taxon>Eukaryota</taxon>
        <taxon>Sar</taxon>
        <taxon>Stramenopiles</taxon>
        <taxon>Ochrophyta</taxon>
        <taxon>Bacillariophyta</taxon>
        <taxon>Coscinodiscophyceae</taxon>
        <taxon>Thalassiosirophycidae</taxon>
        <taxon>Thalassiosirales</taxon>
        <taxon>Thalassiosiraceae</taxon>
        <taxon>Thalassiosira</taxon>
    </lineage>
</organism>
<dbReference type="Proteomes" id="UP000266841">
    <property type="component" value="Unassembled WGS sequence"/>
</dbReference>
<protein>
    <submittedName>
        <fullName evidence="2">Uncharacterized protein</fullName>
    </submittedName>
</protein>
<dbReference type="AlphaFoldDB" id="K0S604"/>
<feature type="compositionally biased region" description="Basic and acidic residues" evidence="1">
    <location>
        <begin position="287"/>
        <end position="304"/>
    </location>
</feature>
<evidence type="ECO:0000313" key="2">
    <source>
        <dbReference type="EMBL" id="EJK60324.1"/>
    </source>
</evidence>
<reference evidence="2 3" key="1">
    <citation type="journal article" date="2012" name="Genome Biol.">
        <title>Genome and low-iron response of an oceanic diatom adapted to chronic iron limitation.</title>
        <authorList>
            <person name="Lommer M."/>
            <person name="Specht M."/>
            <person name="Roy A.S."/>
            <person name="Kraemer L."/>
            <person name="Andreson R."/>
            <person name="Gutowska M.A."/>
            <person name="Wolf J."/>
            <person name="Bergner S.V."/>
            <person name="Schilhabel M.B."/>
            <person name="Klostermeier U.C."/>
            <person name="Beiko R.G."/>
            <person name="Rosenstiel P."/>
            <person name="Hippler M."/>
            <person name="Laroche J."/>
        </authorList>
    </citation>
    <scope>NUCLEOTIDE SEQUENCE [LARGE SCALE GENOMIC DNA]</scope>
    <source>
        <strain evidence="2 3">CCMP1005</strain>
    </source>
</reference>
<comment type="caution">
    <text evidence="2">The sequence shown here is derived from an EMBL/GenBank/DDBJ whole genome shotgun (WGS) entry which is preliminary data.</text>
</comment>
<feature type="compositionally biased region" description="Basic and acidic residues" evidence="1">
    <location>
        <begin position="337"/>
        <end position="352"/>
    </location>
</feature>
<feature type="compositionally biased region" description="Basic residues" evidence="1">
    <location>
        <begin position="320"/>
        <end position="330"/>
    </location>
</feature>
<sequence>EEGILEHEVVGMLTSDGSAFLGCSLTRVKISISWAVSERIARLPFERRLSVEERIRNLLRLELVPDGNVVAHFPLVRRYAAAEAEDDSDSEAEEMAVDIQDTNNATARSVYQLLKLIAFHELKESSILIELAMWKSMVDGDRSHADCRVAIPGPAKSLIMEYCGFAGFLRPAMDGWNAGLETFNTAERFMACPVIPVQIAIAINIYTTAVDIGIAPPFDSHTPQMTPLHAAAGPLSGPNAQRAKVLLVHDRRGEAERDIGRVGGEWAARGQTLGALGRWGWDTLGAGERRPSSRGGDGHEGPLFDEVRHSQKWAASRVCRASHRDRHGRRGLSPLGRGDEVQRKSRQDDGRRNRARGPAGQAPHAAPHLSELLDLECWHSDADVPVVGDLAPLRLDRSVFCACLLDTPRDGFNEEDRPPLQPLPCGGGDGEAVQRLLREGARLRNKFDGRGQWGMNWRQATLQSRRLKF</sequence>
<feature type="region of interest" description="Disordered" evidence="1">
    <location>
        <begin position="317"/>
        <end position="366"/>
    </location>
</feature>
<feature type="region of interest" description="Disordered" evidence="1">
    <location>
        <begin position="284"/>
        <end position="304"/>
    </location>
</feature>
<feature type="non-terminal residue" evidence="2">
    <location>
        <position position="1"/>
    </location>
</feature>
<feature type="compositionally biased region" description="Low complexity" evidence="1">
    <location>
        <begin position="356"/>
        <end position="366"/>
    </location>
</feature>
<proteinExistence type="predicted"/>
<dbReference type="EMBL" id="AGNL01021231">
    <property type="protein sequence ID" value="EJK60324.1"/>
    <property type="molecule type" value="Genomic_DNA"/>
</dbReference>